<evidence type="ECO:0000259" key="1">
    <source>
        <dbReference type="Pfam" id="PF11575"/>
    </source>
</evidence>
<dbReference type="InterPro" id="IPR024726">
    <property type="entry name" value="FhuF_C"/>
</dbReference>
<protein>
    <submittedName>
        <fullName evidence="2">Ferric iron reductase protein FhuF</fullName>
    </submittedName>
</protein>
<accession>A0A841Q505</accession>
<dbReference type="AlphaFoldDB" id="A0A841Q505"/>
<dbReference type="EMBL" id="JACHGH010000005">
    <property type="protein sequence ID" value="MBB6453474.1"/>
    <property type="molecule type" value="Genomic_DNA"/>
</dbReference>
<dbReference type="InterPro" id="IPR012450">
    <property type="entry name" value="Phage_bIL310_Orf15"/>
</dbReference>
<evidence type="ECO:0000313" key="2">
    <source>
        <dbReference type="EMBL" id="MBB6453474.1"/>
    </source>
</evidence>
<comment type="caution">
    <text evidence="2">The sequence shown here is derived from an EMBL/GenBank/DDBJ whole genome shotgun (WGS) entry which is preliminary data.</text>
</comment>
<dbReference type="GO" id="GO:0051537">
    <property type="term" value="F:2 iron, 2 sulfur cluster binding"/>
    <property type="evidence" value="ECO:0007669"/>
    <property type="project" value="InterPro"/>
</dbReference>
<gene>
    <name evidence="2" type="ORF">HNQ94_001923</name>
</gene>
<proteinExistence type="predicted"/>
<reference evidence="2 3" key="1">
    <citation type="submission" date="2020-08" db="EMBL/GenBank/DDBJ databases">
        <title>Genomic Encyclopedia of Type Strains, Phase IV (KMG-IV): sequencing the most valuable type-strain genomes for metagenomic binning, comparative biology and taxonomic classification.</title>
        <authorList>
            <person name="Goeker M."/>
        </authorList>
    </citation>
    <scope>NUCLEOTIDE SEQUENCE [LARGE SCALE GENOMIC DNA]</scope>
    <source>
        <strain evidence="2 3">DSM 19612</strain>
    </source>
</reference>
<organism evidence="2 3">
    <name type="scientific">Salirhabdus euzebyi</name>
    <dbReference type="NCBI Taxonomy" id="394506"/>
    <lineage>
        <taxon>Bacteria</taxon>
        <taxon>Bacillati</taxon>
        <taxon>Bacillota</taxon>
        <taxon>Bacilli</taxon>
        <taxon>Bacillales</taxon>
        <taxon>Bacillaceae</taxon>
        <taxon>Salirhabdus</taxon>
    </lineage>
</organism>
<dbReference type="Pfam" id="PF07868">
    <property type="entry name" value="DUF1655"/>
    <property type="match status" value="1"/>
</dbReference>
<dbReference type="RefSeq" id="WP_174496167.1">
    <property type="nucleotide sequence ID" value="NZ_CADDWK010000006.1"/>
</dbReference>
<feature type="domain" description="Ferric siderophore reductase C-terminal" evidence="1">
    <location>
        <begin position="226"/>
        <end position="247"/>
    </location>
</feature>
<dbReference type="Proteomes" id="UP000581688">
    <property type="component" value="Unassembled WGS sequence"/>
</dbReference>
<sequence>MTSRLVTEEKNILNDNFRLVFEKNGQEVIPLESFLNHQFLHQYLLDLKDRLGAESLLAASSQFVKRLGFIITIPFLYSMSMFNKQLDVSFKNYYLVPRDVDNIWLPQLFLSDSITKELMGLDRDEARQKHFIQIVENVKQLLDAVSCVGKVPKPILWENVAIYIYWLYEKRLETDVENEKTHIQDDFQYLLQKIPANIFGEAVNPFLKFYGNECETNASNAEIRIRKTCCFYYEANEEKSFCSTCPKAIRNCK</sequence>
<keyword evidence="3" id="KW-1185">Reference proteome</keyword>
<dbReference type="Pfam" id="PF11575">
    <property type="entry name" value="FhuF_C"/>
    <property type="match status" value="1"/>
</dbReference>
<name>A0A841Q505_9BACI</name>
<evidence type="ECO:0000313" key="3">
    <source>
        <dbReference type="Proteomes" id="UP000581688"/>
    </source>
</evidence>